<comment type="cofactor">
    <cofactor evidence="1">
        <name>FAD</name>
        <dbReference type="ChEBI" id="CHEBI:57692"/>
    </cofactor>
</comment>
<evidence type="ECO:0000313" key="8">
    <source>
        <dbReference type="Proteomes" id="UP000011682"/>
    </source>
</evidence>
<organism evidence="7 8">
    <name type="scientific">Cystobacter fuscus (strain ATCC 25194 / DSM 2262 / NBRC 100088 / M29)</name>
    <dbReference type="NCBI Taxonomy" id="1242864"/>
    <lineage>
        <taxon>Bacteria</taxon>
        <taxon>Pseudomonadati</taxon>
        <taxon>Myxococcota</taxon>
        <taxon>Myxococcia</taxon>
        <taxon>Myxococcales</taxon>
        <taxon>Cystobacterineae</taxon>
        <taxon>Archangiaceae</taxon>
        <taxon>Cystobacter</taxon>
    </lineage>
</organism>
<keyword evidence="3" id="KW-0274">FAD</keyword>
<dbReference type="Proteomes" id="UP000011682">
    <property type="component" value="Unassembled WGS sequence"/>
</dbReference>
<evidence type="ECO:0000256" key="4">
    <source>
        <dbReference type="ARBA" id="ARBA00023002"/>
    </source>
</evidence>
<keyword evidence="2" id="KW-0285">Flavoprotein</keyword>
<keyword evidence="4" id="KW-0560">Oxidoreductase</keyword>
<dbReference type="Pfam" id="PF01266">
    <property type="entry name" value="DAO"/>
    <property type="match status" value="1"/>
</dbReference>
<dbReference type="SUPFAM" id="SSF51905">
    <property type="entry name" value="FAD/NAD(P)-binding domain"/>
    <property type="match status" value="1"/>
</dbReference>
<proteinExistence type="inferred from homology"/>
<dbReference type="eggNOG" id="COG0665">
    <property type="taxonomic scope" value="Bacteria"/>
</dbReference>
<dbReference type="AlphaFoldDB" id="S9PB93"/>
<comment type="caution">
    <text evidence="7">The sequence shown here is derived from an EMBL/GenBank/DDBJ whole genome shotgun (WGS) entry which is preliminary data.</text>
</comment>
<dbReference type="InterPro" id="IPR036188">
    <property type="entry name" value="FAD/NAD-bd_sf"/>
</dbReference>
<accession>S9PB93</accession>
<protein>
    <submittedName>
        <fullName evidence="7">D amino acid oxidase (DAO) family</fullName>
    </submittedName>
</protein>
<evidence type="ECO:0000259" key="6">
    <source>
        <dbReference type="Pfam" id="PF01266"/>
    </source>
</evidence>
<feature type="domain" description="FAD dependent oxidoreductase" evidence="6">
    <location>
        <begin position="18"/>
        <end position="365"/>
    </location>
</feature>
<dbReference type="Gene3D" id="3.50.50.60">
    <property type="entry name" value="FAD/NAD(P)-binding domain"/>
    <property type="match status" value="1"/>
</dbReference>
<name>S9PB93_CYSF2</name>
<evidence type="ECO:0000256" key="3">
    <source>
        <dbReference type="ARBA" id="ARBA00022827"/>
    </source>
</evidence>
<dbReference type="InterPro" id="IPR006076">
    <property type="entry name" value="FAD-dep_OxRdtase"/>
</dbReference>
<evidence type="ECO:0000256" key="1">
    <source>
        <dbReference type="ARBA" id="ARBA00001974"/>
    </source>
</evidence>
<dbReference type="GO" id="GO:0047545">
    <property type="term" value="F:(S)-2-hydroxyglutarate dehydrogenase activity"/>
    <property type="evidence" value="ECO:0007669"/>
    <property type="project" value="TreeGrafter"/>
</dbReference>
<reference evidence="7" key="1">
    <citation type="submission" date="2013-05" db="EMBL/GenBank/DDBJ databases">
        <title>Genome assembly of Cystobacter fuscus DSM 2262.</title>
        <authorList>
            <person name="Sharma G."/>
            <person name="Khatri I."/>
            <person name="Kaur C."/>
            <person name="Mayilraj S."/>
            <person name="Subramanian S."/>
        </authorList>
    </citation>
    <scope>NUCLEOTIDE SEQUENCE [LARGE SCALE GENOMIC DNA]</scope>
    <source>
        <strain evidence="7">DSM 2262</strain>
    </source>
</reference>
<comment type="similarity">
    <text evidence="5">Belongs to the L2HGDH family.</text>
</comment>
<evidence type="ECO:0000313" key="7">
    <source>
        <dbReference type="EMBL" id="EPX60396.1"/>
    </source>
</evidence>
<evidence type="ECO:0000256" key="5">
    <source>
        <dbReference type="ARBA" id="ARBA00037941"/>
    </source>
</evidence>
<evidence type="ECO:0000256" key="2">
    <source>
        <dbReference type="ARBA" id="ARBA00022630"/>
    </source>
</evidence>
<dbReference type="PANTHER" id="PTHR43104">
    <property type="entry name" value="L-2-HYDROXYGLUTARATE DEHYDROGENASE, MITOCHONDRIAL"/>
    <property type="match status" value="1"/>
</dbReference>
<dbReference type="PANTHER" id="PTHR43104:SF4">
    <property type="entry name" value="L-2-HYDROXYGLUTARATE DEHYDROGENASE, MITOCHONDRIAL"/>
    <property type="match status" value="1"/>
</dbReference>
<sequence>MLGPHGGTHLLTGSSEYDAVVIGGGFFGCSLALGLSRFLGRVLVVEKEPELLQRASHSNQARVHNGYHYPRSLLTALRSRVNFDRFVGDYAECVVDGFDKYYAIATTFSHVTAEQFRTFCSRIGAPLEPAPRDVRALFNPALIEDVFRVREIAFDAVKLRQRTWRDLRAAGLEVRLNTEAVKLQARADELIEVSLQDKGAGDQVVARYVFNCTYARLNPVLANSNLPTLPLKYELTEMALVDMPAPLKDFGVTVMCGPFFSAMPFPSRGLHTLSHVRYTPHNYWFDGTDGCRIDAHHYLVNNLPDTRFEYMIRDASRYMPALRDARHMDSLWEVKTVLPASEVDDSRPILFRWGHGLKNLVCVMGGKIDNIYDVLQEIDLLRGRGELS</sequence>
<dbReference type="EMBL" id="ANAH02000013">
    <property type="protein sequence ID" value="EPX60396.1"/>
    <property type="molecule type" value="Genomic_DNA"/>
</dbReference>
<keyword evidence="8" id="KW-1185">Reference proteome</keyword>
<dbReference type="Gene3D" id="3.30.9.10">
    <property type="entry name" value="D-Amino Acid Oxidase, subunit A, domain 2"/>
    <property type="match status" value="1"/>
</dbReference>
<gene>
    <name evidence="7" type="ORF">D187_001883</name>
</gene>